<keyword evidence="1" id="KW-0863">Zinc-finger</keyword>
<evidence type="ECO:0000313" key="3">
    <source>
        <dbReference type="EMBL" id="CAD9170857.1"/>
    </source>
</evidence>
<keyword evidence="1" id="KW-0862">Zinc</keyword>
<proteinExistence type="predicted"/>
<organism evidence="3">
    <name type="scientific">Alexandrium catenella</name>
    <name type="common">Red tide dinoflagellate</name>
    <name type="synonym">Gonyaulax catenella</name>
    <dbReference type="NCBI Taxonomy" id="2925"/>
    <lineage>
        <taxon>Eukaryota</taxon>
        <taxon>Sar</taxon>
        <taxon>Alveolata</taxon>
        <taxon>Dinophyceae</taxon>
        <taxon>Gonyaulacales</taxon>
        <taxon>Pyrocystaceae</taxon>
        <taxon>Alexandrium</taxon>
    </lineage>
</organism>
<dbReference type="EMBL" id="HBGE01079694">
    <property type="protein sequence ID" value="CAD9170857.1"/>
    <property type="molecule type" value="Transcribed_RNA"/>
</dbReference>
<sequence>MTLPDTRRAFFAEARREQALGARRLPLPPGLCIRPPPGLSLAPPPGLELVNAEAIGMDKCGKWSSECSTVDPLEVTSIPSSAVTPRERSPSPPEYVNPLWQPGCIYIPGTVLMQAATLGPGASVPPPPEPLPSVGSASHYLGLCKSCDFTARSGGCREGASCKFCHICSPEVSQKRRKDRKKLLSAMKQY</sequence>
<dbReference type="PROSITE" id="PS50103">
    <property type="entry name" value="ZF_C3H1"/>
    <property type="match status" value="1"/>
</dbReference>
<keyword evidence="1" id="KW-0479">Metal-binding</keyword>
<reference evidence="3" key="1">
    <citation type="submission" date="2021-01" db="EMBL/GenBank/DDBJ databases">
        <authorList>
            <person name="Corre E."/>
            <person name="Pelletier E."/>
            <person name="Niang G."/>
            <person name="Scheremetjew M."/>
            <person name="Finn R."/>
            <person name="Kale V."/>
            <person name="Holt S."/>
            <person name="Cochrane G."/>
            <person name="Meng A."/>
            <person name="Brown T."/>
            <person name="Cohen L."/>
        </authorList>
    </citation>
    <scope>NUCLEOTIDE SEQUENCE</scope>
    <source>
        <strain evidence="3">OF101</strain>
    </source>
</reference>
<gene>
    <name evidence="3" type="ORF">ACAT0790_LOCUS47626</name>
</gene>
<name>A0A7S1RMK2_ALECA</name>
<evidence type="ECO:0000259" key="2">
    <source>
        <dbReference type="PROSITE" id="PS50103"/>
    </source>
</evidence>
<protein>
    <recommendedName>
        <fullName evidence="2">C3H1-type domain-containing protein</fullName>
    </recommendedName>
</protein>
<feature type="domain" description="C3H1-type" evidence="2">
    <location>
        <begin position="143"/>
        <end position="169"/>
    </location>
</feature>
<accession>A0A7S1RMK2</accession>
<dbReference type="GO" id="GO:0008270">
    <property type="term" value="F:zinc ion binding"/>
    <property type="evidence" value="ECO:0007669"/>
    <property type="project" value="UniProtKB-KW"/>
</dbReference>
<feature type="zinc finger region" description="C3H1-type" evidence="1">
    <location>
        <begin position="143"/>
        <end position="169"/>
    </location>
</feature>
<dbReference type="InterPro" id="IPR000571">
    <property type="entry name" value="Znf_CCCH"/>
</dbReference>
<dbReference type="AlphaFoldDB" id="A0A7S1RMK2"/>
<evidence type="ECO:0000256" key="1">
    <source>
        <dbReference type="PROSITE-ProRule" id="PRU00723"/>
    </source>
</evidence>